<evidence type="ECO:0000256" key="1">
    <source>
        <dbReference type="SAM" id="Phobius"/>
    </source>
</evidence>
<feature type="non-terminal residue" evidence="2">
    <location>
        <position position="58"/>
    </location>
</feature>
<accession>A0A1X2I9N8</accession>
<keyword evidence="1" id="KW-0472">Membrane</keyword>
<comment type="caution">
    <text evidence="2">The sequence shown here is derived from an EMBL/GenBank/DDBJ whole genome shotgun (WGS) entry which is preliminary data.</text>
</comment>
<name>A0A1X2I9N8_9FUNG</name>
<keyword evidence="1" id="KW-0812">Transmembrane</keyword>
<keyword evidence="1" id="KW-1133">Transmembrane helix</keyword>
<dbReference type="Proteomes" id="UP000193560">
    <property type="component" value="Unassembled WGS sequence"/>
</dbReference>
<keyword evidence="3" id="KW-1185">Reference proteome</keyword>
<dbReference type="EMBL" id="MCGE01000019">
    <property type="protein sequence ID" value="ORZ12247.1"/>
    <property type="molecule type" value="Genomic_DNA"/>
</dbReference>
<dbReference type="AlphaFoldDB" id="A0A1X2I9N8"/>
<reference evidence="2 3" key="1">
    <citation type="submission" date="2016-07" db="EMBL/GenBank/DDBJ databases">
        <title>Pervasive Adenine N6-methylation of Active Genes in Fungi.</title>
        <authorList>
            <consortium name="DOE Joint Genome Institute"/>
            <person name="Mondo S.J."/>
            <person name="Dannebaum R.O."/>
            <person name="Kuo R.C."/>
            <person name="Labutti K."/>
            <person name="Haridas S."/>
            <person name="Kuo A."/>
            <person name="Salamov A."/>
            <person name="Ahrendt S.R."/>
            <person name="Lipzen A."/>
            <person name="Sullivan W."/>
            <person name="Andreopoulos W.B."/>
            <person name="Clum A."/>
            <person name="Lindquist E."/>
            <person name="Daum C."/>
            <person name="Ramamoorthy G.K."/>
            <person name="Gryganskyi A."/>
            <person name="Culley D."/>
            <person name="Magnuson J.K."/>
            <person name="James T.Y."/>
            <person name="O'Malley M.A."/>
            <person name="Stajich J.E."/>
            <person name="Spatafora J.W."/>
            <person name="Visel A."/>
            <person name="Grigoriev I.V."/>
        </authorList>
    </citation>
    <scope>NUCLEOTIDE SEQUENCE [LARGE SCALE GENOMIC DNA]</scope>
    <source>
        <strain evidence="2 3">NRRL 1336</strain>
    </source>
</reference>
<evidence type="ECO:0000313" key="3">
    <source>
        <dbReference type="Proteomes" id="UP000193560"/>
    </source>
</evidence>
<feature type="transmembrane region" description="Helical" evidence="1">
    <location>
        <begin position="29"/>
        <end position="51"/>
    </location>
</feature>
<organism evidence="2 3">
    <name type="scientific">Absidia repens</name>
    <dbReference type="NCBI Taxonomy" id="90262"/>
    <lineage>
        <taxon>Eukaryota</taxon>
        <taxon>Fungi</taxon>
        <taxon>Fungi incertae sedis</taxon>
        <taxon>Mucoromycota</taxon>
        <taxon>Mucoromycotina</taxon>
        <taxon>Mucoromycetes</taxon>
        <taxon>Mucorales</taxon>
        <taxon>Cunninghamellaceae</taxon>
        <taxon>Absidia</taxon>
    </lineage>
</organism>
<gene>
    <name evidence="2" type="ORF">BCR42DRAFT_420292</name>
</gene>
<protein>
    <submittedName>
        <fullName evidence="2">Uncharacterized protein</fullName>
    </submittedName>
</protein>
<evidence type="ECO:0000313" key="2">
    <source>
        <dbReference type="EMBL" id="ORZ12247.1"/>
    </source>
</evidence>
<sequence length="58" mass="6839">MWAGFEMIFCSLYQSLYHSLDGSQMKLPFFFSLVFLHCQMRIFSATVLVLYSTCRKTN</sequence>
<proteinExistence type="predicted"/>